<evidence type="ECO:0000259" key="2">
    <source>
        <dbReference type="PROSITE" id="PS51192"/>
    </source>
</evidence>
<dbReference type="GO" id="GO:0036121">
    <property type="term" value="F:double-stranded DNA helicase activity"/>
    <property type="evidence" value="ECO:0007669"/>
    <property type="project" value="TreeGrafter"/>
</dbReference>
<comment type="caution">
    <text evidence="4">The sequence shown here is derived from an EMBL/GenBank/DDBJ whole genome shotgun (WGS) entry which is preliminary data.</text>
</comment>
<dbReference type="InterPro" id="IPR006935">
    <property type="entry name" value="Helicase/UvrB_N"/>
</dbReference>
<evidence type="ECO:0000313" key="4">
    <source>
        <dbReference type="EMBL" id="KAK3176493.1"/>
    </source>
</evidence>
<accession>A0AAD9ZDF6</accession>
<dbReference type="PANTHER" id="PTHR47396">
    <property type="entry name" value="TYPE I RESTRICTION ENZYME ECOKI R PROTEIN"/>
    <property type="match status" value="1"/>
</dbReference>
<dbReference type="InterPro" id="IPR014001">
    <property type="entry name" value="Helicase_ATP-bd"/>
</dbReference>
<dbReference type="SMART" id="SM00487">
    <property type="entry name" value="DEXDc"/>
    <property type="match status" value="1"/>
</dbReference>
<gene>
    <name evidence="4" type="ORF">OEA41_007816</name>
</gene>
<keyword evidence="5" id="KW-1185">Reference proteome</keyword>
<feature type="domain" description="Helicase C-terminal" evidence="3">
    <location>
        <begin position="281"/>
        <end position="444"/>
    </location>
</feature>
<dbReference type="GO" id="GO:0061749">
    <property type="term" value="F:forked DNA-dependent helicase activity"/>
    <property type="evidence" value="ECO:0007669"/>
    <property type="project" value="TreeGrafter"/>
</dbReference>
<dbReference type="SMART" id="SM00490">
    <property type="entry name" value="HELICc"/>
    <property type="match status" value="1"/>
</dbReference>
<keyword evidence="1" id="KW-0067">ATP-binding</keyword>
<dbReference type="GO" id="GO:0016787">
    <property type="term" value="F:hydrolase activity"/>
    <property type="evidence" value="ECO:0007669"/>
    <property type="project" value="InterPro"/>
</dbReference>
<dbReference type="GO" id="GO:0070125">
    <property type="term" value="P:mitochondrial translational elongation"/>
    <property type="evidence" value="ECO:0007669"/>
    <property type="project" value="TreeGrafter"/>
</dbReference>
<sequence>MQQSSRSLRALLKHSSTWRHAPNIQRFATIAPSTAPELVSAPNASIALREYQEECIQSVLSYLEKGHTRLGISLATGSGKTVIFTQLIDRITPPNPDATQTLILVHRRELVEQAARHCENAYPSKTIEIEMGNTHASGAADITIASIWSITSGDRMQKFDPTRFKLILVDEAHHIVAASFMGTLRHFGLLKDSAIGNPPALVGVSATLSRFDGLRLSDAIDHIVYHKDYIDMIGKKWLSNVIFTTVQSKADISRVKKAPTGDFQTGDLSKAVNTAETNEFTVRAWMSRAASRKSTLVFCVDLAHVSDLTAAFRKNGVDAKFITGDTPKQIRSERLDAFRNGEYPVLLNCGVFTEGTDIPNIDCVLLARPTKSRNLLVQMIGRGMRLHPGKENCHVIDMVASLEAGIVTTPTLFGLDPAEMVEEANVEEMKAQQERKELGVKREERVAENWSPTLPTRQTPRNITFTDYDSVYDLIDDTSGERHIRGISQLSWVMVRQNRYVLSNQSGDYITIEDSDSSAAYSVVYMQKIPERDLAPGTGSKAKSPYMRPRQIAKAGTLSDAVHAADTFALQKFPWKFVHNGQPWRKAPATQGQLAFLNKLRPMTEQLTANMISKGKATDMISKIKFGAKGWFNKLEAEKKRDERAIEKVRQVQDLRQREQVKVGPVAQ</sequence>
<dbReference type="GO" id="GO:0005524">
    <property type="term" value="F:ATP binding"/>
    <property type="evidence" value="ECO:0007669"/>
    <property type="project" value="InterPro"/>
</dbReference>
<dbReference type="Proteomes" id="UP001276659">
    <property type="component" value="Unassembled WGS sequence"/>
</dbReference>
<dbReference type="PROSITE" id="PS51192">
    <property type="entry name" value="HELICASE_ATP_BIND_1"/>
    <property type="match status" value="1"/>
</dbReference>
<dbReference type="InterPro" id="IPR027417">
    <property type="entry name" value="P-loop_NTPase"/>
</dbReference>
<dbReference type="InterPro" id="IPR001650">
    <property type="entry name" value="Helicase_C-like"/>
</dbReference>
<dbReference type="GO" id="GO:0000403">
    <property type="term" value="F:Y-form DNA binding"/>
    <property type="evidence" value="ECO:0007669"/>
    <property type="project" value="TreeGrafter"/>
</dbReference>
<dbReference type="Pfam" id="PF00271">
    <property type="entry name" value="Helicase_C"/>
    <property type="match status" value="1"/>
</dbReference>
<dbReference type="InterPro" id="IPR050742">
    <property type="entry name" value="Helicase_Restrict-Modif_Enz"/>
</dbReference>
<keyword evidence="1" id="KW-0378">Hydrolase</keyword>
<dbReference type="CDD" id="cd18799">
    <property type="entry name" value="SF2_C_EcoAI-like"/>
    <property type="match status" value="1"/>
</dbReference>
<organism evidence="4 5">
    <name type="scientific">Lepraria neglecta</name>
    <dbReference type="NCBI Taxonomy" id="209136"/>
    <lineage>
        <taxon>Eukaryota</taxon>
        <taxon>Fungi</taxon>
        <taxon>Dikarya</taxon>
        <taxon>Ascomycota</taxon>
        <taxon>Pezizomycotina</taxon>
        <taxon>Lecanoromycetes</taxon>
        <taxon>OSLEUM clade</taxon>
        <taxon>Lecanoromycetidae</taxon>
        <taxon>Lecanorales</taxon>
        <taxon>Lecanorineae</taxon>
        <taxon>Stereocaulaceae</taxon>
        <taxon>Lepraria</taxon>
    </lineage>
</organism>
<dbReference type="PROSITE" id="PS51194">
    <property type="entry name" value="HELICASE_CTER"/>
    <property type="match status" value="1"/>
</dbReference>
<proteinExistence type="predicted"/>
<name>A0AAD9ZDF6_9LECA</name>
<reference evidence="4" key="1">
    <citation type="submission" date="2022-11" db="EMBL/GenBank/DDBJ databases">
        <title>Chromosomal genome sequence assembly and mating type (MAT) locus characterization of the leprose asexual lichenized fungus Lepraria neglecta (Nyl.) Erichsen.</title>
        <authorList>
            <person name="Allen J.L."/>
            <person name="Pfeffer B."/>
        </authorList>
    </citation>
    <scope>NUCLEOTIDE SEQUENCE</scope>
    <source>
        <strain evidence="4">Allen 5258</strain>
    </source>
</reference>
<evidence type="ECO:0000259" key="3">
    <source>
        <dbReference type="PROSITE" id="PS51194"/>
    </source>
</evidence>
<keyword evidence="1" id="KW-0347">Helicase</keyword>
<dbReference type="PANTHER" id="PTHR47396:SF1">
    <property type="entry name" value="ATP-DEPENDENT HELICASE IRC3-RELATED"/>
    <property type="match status" value="1"/>
</dbReference>
<evidence type="ECO:0000256" key="1">
    <source>
        <dbReference type="ARBA" id="ARBA00022806"/>
    </source>
</evidence>
<feature type="domain" description="Helicase ATP-binding" evidence="2">
    <location>
        <begin position="61"/>
        <end position="226"/>
    </location>
</feature>
<dbReference type="SUPFAM" id="SSF52540">
    <property type="entry name" value="P-loop containing nucleoside triphosphate hydrolases"/>
    <property type="match status" value="1"/>
</dbReference>
<dbReference type="GO" id="GO:0032042">
    <property type="term" value="P:mitochondrial DNA metabolic process"/>
    <property type="evidence" value="ECO:0007669"/>
    <property type="project" value="TreeGrafter"/>
</dbReference>
<dbReference type="AlphaFoldDB" id="A0AAD9ZDF6"/>
<dbReference type="EMBL" id="JASNWA010000004">
    <property type="protein sequence ID" value="KAK3176493.1"/>
    <property type="molecule type" value="Genomic_DNA"/>
</dbReference>
<protein>
    <submittedName>
        <fullName evidence="4">Uncharacterized protein</fullName>
    </submittedName>
</protein>
<dbReference type="GO" id="GO:0005759">
    <property type="term" value="C:mitochondrial matrix"/>
    <property type="evidence" value="ECO:0007669"/>
    <property type="project" value="TreeGrafter"/>
</dbReference>
<dbReference type="Gene3D" id="3.40.50.300">
    <property type="entry name" value="P-loop containing nucleotide triphosphate hydrolases"/>
    <property type="match status" value="2"/>
</dbReference>
<dbReference type="Pfam" id="PF04851">
    <property type="entry name" value="ResIII"/>
    <property type="match status" value="1"/>
</dbReference>
<keyword evidence="1" id="KW-0547">Nucleotide-binding</keyword>
<evidence type="ECO:0000313" key="5">
    <source>
        <dbReference type="Proteomes" id="UP001276659"/>
    </source>
</evidence>